<accession>A0A2P2J733</accession>
<evidence type="ECO:0000313" key="1">
    <source>
        <dbReference type="EMBL" id="MBW89268.1"/>
    </source>
</evidence>
<dbReference type="AlphaFoldDB" id="A0A2P2J733"/>
<dbReference type="EMBL" id="GGEC01008785">
    <property type="protein sequence ID" value="MBW89268.1"/>
    <property type="molecule type" value="Transcribed_RNA"/>
</dbReference>
<protein>
    <submittedName>
        <fullName evidence="1">Uncharacterized protein</fullName>
    </submittedName>
</protein>
<sequence>MNIFTIQKALVWFVLVTGKKTNKGLIFEQDS</sequence>
<name>A0A2P2J733_RHIMU</name>
<reference evidence="1" key="1">
    <citation type="submission" date="2018-02" db="EMBL/GenBank/DDBJ databases">
        <title>Rhizophora mucronata_Transcriptome.</title>
        <authorList>
            <person name="Meera S.P."/>
            <person name="Sreeshan A."/>
            <person name="Augustine A."/>
        </authorList>
    </citation>
    <scope>NUCLEOTIDE SEQUENCE</scope>
    <source>
        <tissue evidence="1">Leaf</tissue>
    </source>
</reference>
<proteinExistence type="predicted"/>
<organism evidence="1">
    <name type="scientific">Rhizophora mucronata</name>
    <name type="common">Asiatic mangrove</name>
    <dbReference type="NCBI Taxonomy" id="61149"/>
    <lineage>
        <taxon>Eukaryota</taxon>
        <taxon>Viridiplantae</taxon>
        <taxon>Streptophyta</taxon>
        <taxon>Embryophyta</taxon>
        <taxon>Tracheophyta</taxon>
        <taxon>Spermatophyta</taxon>
        <taxon>Magnoliopsida</taxon>
        <taxon>eudicotyledons</taxon>
        <taxon>Gunneridae</taxon>
        <taxon>Pentapetalae</taxon>
        <taxon>rosids</taxon>
        <taxon>fabids</taxon>
        <taxon>Malpighiales</taxon>
        <taxon>Rhizophoraceae</taxon>
        <taxon>Rhizophora</taxon>
    </lineage>
</organism>